<accession>A0A9Q0RQX8</accession>
<keyword evidence="3" id="KW-0813">Transport</keyword>
<reference evidence="5" key="1">
    <citation type="submission" date="2022-12" db="EMBL/GenBank/DDBJ databases">
        <title>Genome assemblies of Blomia tropicalis.</title>
        <authorList>
            <person name="Cui Y."/>
        </authorList>
    </citation>
    <scope>NUCLEOTIDE SEQUENCE</scope>
    <source>
        <tissue evidence="5">Adult mites</tissue>
    </source>
</reference>
<dbReference type="AlphaFoldDB" id="A0A9Q0RQX8"/>
<evidence type="ECO:0000313" key="6">
    <source>
        <dbReference type="Proteomes" id="UP001142055"/>
    </source>
</evidence>
<dbReference type="InterPro" id="IPR000566">
    <property type="entry name" value="Lipocln_cytosolic_FA-bd_dom"/>
</dbReference>
<proteinExistence type="inferred from homology"/>
<evidence type="ECO:0000256" key="1">
    <source>
        <dbReference type="ARBA" id="ARBA00008390"/>
    </source>
</evidence>
<dbReference type="InterPro" id="IPR000463">
    <property type="entry name" value="Fatty_acid-bd"/>
</dbReference>
<name>A0A9Q0RQX8_BLOTA</name>
<evidence type="ECO:0000259" key="4">
    <source>
        <dbReference type="PROSITE" id="PS00214"/>
    </source>
</evidence>
<dbReference type="PRINTS" id="PR00178">
    <property type="entry name" value="FATTYACIDBP"/>
</dbReference>
<comment type="similarity">
    <text evidence="1 3">Belongs to the calycin superfamily. Fatty-acid binding protein (FABP) family.</text>
</comment>
<keyword evidence="6" id="KW-1185">Reference proteome</keyword>
<comment type="caution">
    <text evidence="5">The sequence shown here is derived from an EMBL/GenBank/DDBJ whole genome shotgun (WGS) entry which is preliminary data.</text>
</comment>
<sequence>MVQLNGSYKLDKSDNFDAFLKELGLNFVTRNLAKTASPTVEVSVDGDNYTIKSTSTFKNTEVKFKIGEEFEEDRADVQKGEKEVTIVREFSDEGLTVTATVNGVGFMVKTAAKTLKPTLEVDVQGDTYVFRSLSTFKNTEIKFKLGEEFEEDRADGKRVKTVVNKEGDNKFIQTQYGDKEVKIVRDFQGDDVVVTATVGDVTSVRTYKRI</sequence>
<gene>
    <name evidence="5" type="ORF">RDWZM_001751</name>
</gene>
<protein>
    <recommendedName>
        <fullName evidence="4">Cytosolic fatty-acid binding proteins domain-containing protein</fullName>
    </recommendedName>
</protein>
<dbReference type="Proteomes" id="UP001142055">
    <property type="component" value="Chromosome 1"/>
</dbReference>
<dbReference type="PROSITE" id="PS00214">
    <property type="entry name" value="FABP"/>
    <property type="match status" value="1"/>
</dbReference>
<dbReference type="EMBL" id="JAPWDV010000001">
    <property type="protein sequence ID" value="KAJ6223206.1"/>
    <property type="molecule type" value="Genomic_DNA"/>
</dbReference>
<dbReference type="GO" id="GO:0008289">
    <property type="term" value="F:lipid binding"/>
    <property type="evidence" value="ECO:0007669"/>
    <property type="project" value="UniProtKB-KW"/>
</dbReference>
<dbReference type="Gene3D" id="2.40.128.20">
    <property type="match status" value="2"/>
</dbReference>
<evidence type="ECO:0000256" key="3">
    <source>
        <dbReference type="RuleBase" id="RU003696"/>
    </source>
</evidence>
<dbReference type="InterPro" id="IPR031259">
    <property type="entry name" value="ILBP"/>
</dbReference>
<evidence type="ECO:0000256" key="2">
    <source>
        <dbReference type="ARBA" id="ARBA00023121"/>
    </source>
</evidence>
<dbReference type="PANTHER" id="PTHR11955">
    <property type="entry name" value="FATTY ACID BINDING PROTEIN"/>
    <property type="match status" value="1"/>
</dbReference>
<organism evidence="5 6">
    <name type="scientific">Blomia tropicalis</name>
    <name type="common">Mite</name>
    <dbReference type="NCBI Taxonomy" id="40697"/>
    <lineage>
        <taxon>Eukaryota</taxon>
        <taxon>Metazoa</taxon>
        <taxon>Ecdysozoa</taxon>
        <taxon>Arthropoda</taxon>
        <taxon>Chelicerata</taxon>
        <taxon>Arachnida</taxon>
        <taxon>Acari</taxon>
        <taxon>Acariformes</taxon>
        <taxon>Sarcoptiformes</taxon>
        <taxon>Astigmata</taxon>
        <taxon>Glycyphagoidea</taxon>
        <taxon>Echimyopodidae</taxon>
        <taxon>Blomia</taxon>
    </lineage>
</organism>
<dbReference type="SUPFAM" id="SSF50814">
    <property type="entry name" value="Lipocalins"/>
    <property type="match status" value="2"/>
</dbReference>
<dbReference type="CDD" id="cd00742">
    <property type="entry name" value="FABP"/>
    <property type="match status" value="1"/>
</dbReference>
<evidence type="ECO:0000313" key="5">
    <source>
        <dbReference type="EMBL" id="KAJ6223206.1"/>
    </source>
</evidence>
<dbReference type="InterPro" id="IPR012674">
    <property type="entry name" value="Calycin"/>
</dbReference>
<feature type="domain" description="Cytosolic fatty-acid binding proteins" evidence="4">
    <location>
        <begin position="6"/>
        <end position="23"/>
    </location>
</feature>
<keyword evidence="2" id="KW-0446">Lipid-binding</keyword>
<dbReference type="Pfam" id="PF00061">
    <property type="entry name" value="Lipocalin"/>
    <property type="match status" value="2"/>
</dbReference>